<reference evidence="1 2" key="1">
    <citation type="submission" date="2019-03" db="EMBL/GenBank/DDBJ databases">
        <title>Genome sequence of Thiobacillaceae bacterium LSR1, a sulfur-oxidizing bacterium isolated from freshwater sediment.</title>
        <authorList>
            <person name="Li S."/>
        </authorList>
    </citation>
    <scope>NUCLEOTIDE SEQUENCE [LARGE SCALE GENOMIC DNA]</scope>
    <source>
        <strain evidence="1 2">LSR1</strain>
    </source>
</reference>
<sequence length="177" mass="19118">MTIVQTVSPEQATGKVAEIYAQIERRFGRVYAGFQLYSASPELMAQIAGQNAYYAQHPSLGFPLLALIRMLVSQQNDCAYCIGFNEAMLIGQGVLSVEQVAAVKADPASAPLPERDKAMLLFVLKGCRDAKSIGPADLDALRGLGWSDGDIVDALFHGARNTAVDIMFDAFKVANDF</sequence>
<keyword evidence="2" id="KW-1185">Reference proteome</keyword>
<proteinExistence type="predicted"/>
<dbReference type="EMBL" id="SJZB01000051">
    <property type="protein sequence ID" value="TCJ11714.1"/>
    <property type="molecule type" value="Genomic_DNA"/>
</dbReference>
<dbReference type="Gene3D" id="1.20.1290.10">
    <property type="entry name" value="AhpD-like"/>
    <property type="match status" value="1"/>
</dbReference>
<dbReference type="InterPro" id="IPR029032">
    <property type="entry name" value="AhpD-like"/>
</dbReference>
<evidence type="ECO:0000313" key="1">
    <source>
        <dbReference type="EMBL" id="TCJ11714.1"/>
    </source>
</evidence>
<dbReference type="OrthoDB" id="9801997at2"/>
<dbReference type="SUPFAM" id="SSF69118">
    <property type="entry name" value="AhpD-like"/>
    <property type="match status" value="1"/>
</dbReference>
<comment type="caution">
    <text evidence="1">The sequence shown here is derived from an EMBL/GenBank/DDBJ whole genome shotgun (WGS) entry which is preliminary data.</text>
</comment>
<evidence type="ECO:0000313" key="2">
    <source>
        <dbReference type="Proteomes" id="UP000295443"/>
    </source>
</evidence>
<accession>A0A4R1B149</accession>
<dbReference type="AlphaFoldDB" id="A0A4R1B149"/>
<gene>
    <name evidence="1" type="ORF">EZJ19_14975</name>
</gene>
<dbReference type="RefSeq" id="WP_131449000.1">
    <property type="nucleotide sequence ID" value="NZ_SJZB01000051.1"/>
</dbReference>
<name>A0A4R1B149_9PROT</name>
<dbReference type="Proteomes" id="UP000295443">
    <property type="component" value="Unassembled WGS sequence"/>
</dbReference>
<organism evidence="1 2">
    <name type="scientific">Parasulfuritortus cantonensis</name>
    <dbReference type="NCBI Taxonomy" id="2528202"/>
    <lineage>
        <taxon>Bacteria</taxon>
        <taxon>Pseudomonadati</taxon>
        <taxon>Pseudomonadota</taxon>
        <taxon>Betaproteobacteria</taxon>
        <taxon>Nitrosomonadales</taxon>
        <taxon>Thiobacillaceae</taxon>
        <taxon>Parasulfuritortus</taxon>
    </lineage>
</organism>
<protein>
    <submittedName>
        <fullName evidence="1">Uncharacterized protein</fullName>
    </submittedName>
</protein>